<protein>
    <submittedName>
        <fullName evidence="2">Uncharacterized protein</fullName>
    </submittedName>
</protein>
<dbReference type="EMBL" id="ML992506">
    <property type="protein sequence ID" value="KAF2223427.1"/>
    <property type="molecule type" value="Genomic_DNA"/>
</dbReference>
<accession>A0A6A6GCM5</accession>
<proteinExistence type="predicted"/>
<dbReference type="AlphaFoldDB" id="A0A6A6GCM5"/>
<feature type="compositionally biased region" description="Polar residues" evidence="1">
    <location>
        <begin position="177"/>
        <end position="187"/>
    </location>
</feature>
<feature type="region of interest" description="Disordered" evidence="1">
    <location>
        <begin position="260"/>
        <end position="281"/>
    </location>
</feature>
<keyword evidence="3" id="KW-1185">Reference proteome</keyword>
<evidence type="ECO:0000313" key="2">
    <source>
        <dbReference type="EMBL" id="KAF2223427.1"/>
    </source>
</evidence>
<feature type="compositionally biased region" description="Low complexity" evidence="1">
    <location>
        <begin position="30"/>
        <end position="58"/>
    </location>
</feature>
<reference evidence="3" key="1">
    <citation type="journal article" date="2020" name="Stud. Mycol.">
        <title>101 Dothideomycetes genomes: A test case for predicting lifestyles and emergence of pathogens.</title>
        <authorList>
            <person name="Haridas S."/>
            <person name="Albert R."/>
            <person name="Binder M."/>
            <person name="Bloem J."/>
            <person name="LaButti K."/>
            <person name="Salamov A."/>
            <person name="Andreopoulos B."/>
            <person name="Baker S."/>
            <person name="Barry K."/>
            <person name="Bills G."/>
            <person name="Bluhm B."/>
            <person name="Cannon C."/>
            <person name="Castanera R."/>
            <person name="Culley D."/>
            <person name="Daum C."/>
            <person name="Ezra D."/>
            <person name="Gonzalez J."/>
            <person name="Henrissat B."/>
            <person name="Kuo A."/>
            <person name="Liang C."/>
            <person name="Lipzen A."/>
            <person name="Lutzoni F."/>
            <person name="Magnuson J."/>
            <person name="Mondo S."/>
            <person name="Nolan M."/>
            <person name="Ohm R."/>
            <person name="Pangilinan J."/>
            <person name="Park H.-J."/>
            <person name="Ramirez L."/>
            <person name="Alfaro M."/>
            <person name="Sun H."/>
            <person name="Tritt A."/>
            <person name="Yoshinaga Y."/>
            <person name="Zwiers L.-H."/>
            <person name="Turgeon B."/>
            <person name="Goodwin S."/>
            <person name="Spatafora J."/>
            <person name="Crous P."/>
            <person name="Grigoriev I."/>
        </authorList>
    </citation>
    <scope>NUCLEOTIDE SEQUENCE [LARGE SCALE GENOMIC DNA]</scope>
    <source>
        <strain evidence="3">CECT 20119</strain>
    </source>
</reference>
<feature type="region of interest" description="Disordered" evidence="1">
    <location>
        <begin position="1"/>
        <end position="78"/>
    </location>
</feature>
<feature type="compositionally biased region" description="Polar residues" evidence="1">
    <location>
        <begin position="155"/>
        <end position="169"/>
    </location>
</feature>
<evidence type="ECO:0000256" key="1">
    <source>
        <dbReference type="SAM" id="MobiDB-lite"/>
    </source>
</evidence>
<feature type="region of interest" description="Disordered" evidence="1">
    <location>
        <begin position="300"/>
        <end position="418"/>
    </location>
</feature>
<dbReference type="Proteomes" id="UP000799538">
    <property type="component" value="Unassembled WGS sequence"/>
</dbReference>
<feature type="region of interest" description="Disordered" evidence="1">
    <location>
        <begin position="138"/>
        <end position="212"/>
    </location>
</feature>
<sequence>MQHTPSGSTSENATDTPARLQQQATNLGGADTSATSSTPASTHVSPAIAAVTGAPAPAISDYSTSSEPQLSPTSTRTAITVGETRQVIDGPEEVLRLPSFDTLLSSTQAHRPPPLTLQRQPTLDQRDIPLAREDFNAIAESSEDGGNIDERESRTMNATGHTTSTTQNAARPMQDLSPHQATVSQHTALDVQSGDVPHSTPADTSHISDDNVQDTSASLQVTASSYPSSEPASPVIQQQPGIPPVQVFIELAATIPRSLVTQPLPPSHGPSVTGTQGSISHDDGLELLRTYREMELQHSLATSTIRESPGRSSEGLDSPSGIAVDTAQPSNASDETEVPSNVEVELSTSTTPEASTKGDEDHVATADLEDQTHTDSSTFANIGSGSAQQDQPSAFANDGEAEGQATEPITAVQSMQDIDDADLSSYRFAAEQQALRAARQPSEDTIPARSFGSTQDEEEEQEPARKKRRVE</sequence>
<name>A0A6A6GCM5_9PEZI</name>
<feature type="compositionally biased region" description="Polar residues" evidence="1">
    <location>
        <begin position="61"/>
        <end position="78"/>
    </location>
</feature>
<organism evidence="2 3">
    <name type="scientific">Elsinoe ampelina</name>
    <dbReference type="NCBI Taxonomy" id="302913"/>
    <lineage>
        <taxon>Eukaryota</taxon>
        <taxon>Fungi</taxon>
        <taxon>Dikarya</taxon>
        <taxon>Ascomycota</taxon>
        <taxon>Pezizomycotina</taxon>
        <taxon>Dothideomycetes</taxon>
        <taxon>Dothideomycetidae</taxon>
        <taxon>Myriangiales</taxon>
        <taxon>Elsinoaceae</taxon>
        <taxon>Elsinoe</taxon>
    </lineage>
</organism>
<feature type="region of interest" description="Disordered" evidence="1">
    <location>
        <begin position="432"/>
        <end position="471"/>
    </location>
</feature>
<evidence type="ECO:0000313" key="3">
    <source>
        <dbReference type="Proteomes" id="UP000799538"/>
    </source>
</evidence>
<feature type="compositionally biased region" description="Polar residues" evidence="1">
    <location>
        <begin position="270"/>
        <end position="279"/>
    </location>
</feature>
<feature type="compositionally biased region" description="Polar residues" evidence="1">
    <location>
        <begin position="374"/>
        <end position="394"/>
    </location>
</feature>
<feature type="compositionally biased region" description="Polar residues" evidence="1">
    <location>
        <begin position="1"/>
        <end position="26"/>
    </location>
</feature>
<gene>
    <name evidence="2" type="ORF">BDZ85DRAFT_318675</name>
</gene>